<keyword evidence="1" id="KW-0472">Membrane</keyword>
<gene>
    <name evidence="2" type="ORF">L2749_19950</name>
</gene>
<keyword evidence="1" id="KW-1133">Transmembrane helix</keyword>
<feature type="transmembrane region" description="Helical" evidence="1">
    <location>
        <begin position="42"/>
        <end position="61"/>
    </location>
</feature>
<evidence type="ECO:0000313" key="2">
    <source>
        <dbReference type="EMBL" id="MCL1107490.1"/>
    </source>
</evidence>
<dbReference type="EMBL" id="JAKILJ010000064">
    <property type="protein sequence ID" value="MCL1107490.1"/>
    <property type="molecule type" value="Genomic_DNA"/>
</dbReference>
<dbReference type="AlphaFoldDB" id="A0A9X1Z7Z4"/>
<keyword evidence="1" id="KW-0812">Transmembrane</keyword>
<dbReference type="Proteomes" id="UP001139408">
    <property type="component" value="Unassembled WGS sequence"/>
</dbReference>
<organism evidence="2 3">
    <name type="scientific">Shewanella algicola</name>
    <dbReference type="NCBI Taxonomy" id="640633"/>
    <lineage>
        <taxon>Bacteria</taxon>
        <taxon>Pseudomonadati</taxon>
        <taxon>Pseudomonadota</taxon>
        <taxon>Gammaproteobacteria</taxon>
        <taxon>Alteromonadales</taxon>
        <taxon>Shewanellaceae</taxon>
        <taxon>Shewanella</taxon>
    </lineage>
</organism>
<name>A0A9X1Z7Z4_9GAMM</name>
<comment type="caution">
    <text evidence="2">The sequence shown here is derived from an EMBL/GenBank/DDBJ whole genome shotgun (WGS) entry which is preliminary data.</text>
</comment>
<proteinExistence type="predicted"/>
<dbReference type="RefSeq" id="WP_188917218.1">
    <property type="nucleotide sequence ID" value="NZ_BMQI01000063.1"/>
</dbReference>
<keyword evidence="3" id="KW-1185">Reference proteome</keyword>
<protein>
    <submittedName>
        <fullName evidence="2">Uncharacterized protein</fullName>
    </submittedName>
</protein>
<reference evidence="2" key="1">
    <citation type="submission" date="2022-01" db="EMBL/GenBank/DDBJ databases">
        <title>Whole genome-based taxonomy of the Shewanellaceae.</title>
        <authorList>
            <person name="Martin-Rodriguez A.J."/>
        </authorList>
    </citation>
    <scope>NUCLEOTIDE SEQUENCE</scope>
    <source>
        <strain evidence="2">DSM 23803</strain>
    </source>
</reference>
<sequence>MGLPRWNFSDSTERKIRIVILTIVGLIMAYEKFYGVSSTQYPAMYLCVFALIATIMTNSVQRRYFTFVMEYAQAFRIVAILMTCAFFIIWLLTTYERFTLPAAPSHLIYNL</sequence>
<evidence type="ECO:0000313" key="3">
    <source>
        <dbReference type="Proteomes" id="UP001139408"/>
    </source>
</evidence>
<feature type="transmembrane region" description="Helical" evidence="1">
    <location>
        <begin position="73"/>
        <end position="92"/>
    </location>
</feature>
<evidence type="ECO:0000256" key="1">
    <source>
        <dbReference type="SAM" id="Phobius"/>
    </source>
</evidence>
<accession>A0A9X1Z7Z4</accession>